<organism evidence="2 3">
    <name type="scientific">Macleaya cordata</name>
    <name type="common">Five-seeded plume-poppy</name>
    <name type="synonym">Bocconia cordata</name>
    <dbReference type="NCBI Taxonomy" id="56857"/>
    <lineage>
        <taxon>Eukaryota</taxon>
        <taxon>Viridiplantae</taxon>
        <taxon>Streptophyta</taxon>
        <taxon>Embryophyta</taxon>
        <taxon>Tracheophyta</taxon>
        <taxon>Spermatophyta</taxon>
        <taxon>Magnoliopsida</taxon>
        <taxon>Ranunculales</taxon>
        <taxon>Papaveraceae</taxon>
        <taxon>Papaveroideae</taxon>
        <taxon>Macleaya</taxon>
    </lineage>
</organism>
<keyword evidence="3" id="KW-1185">Reference proteome</keyword>
<dbReference type="PANTHER" id="PTHR31087">
    <property type="match status" value="1"/>
</dbReference>
<proteinExistence type="inferred from homology"/>
<dbReference type="AlphaFoldDB" id="A0A200QQF4"/>
<dbReference type="SUPFAM" id="SSF54518">
    <property type="entry name" value="Tubby C-terminal domain-like"/>
    <property type="match status" value="1"/>
</dbReference>
<accession>A0A200QQF4</accession>
<gene>
    <name evidence="2" type="ORF">BVC80_9017g35</name>
</gene>
<dbReference type="Pfam" id="PF04525">
    <property type="entry name" value="LOR"/>
    <property type="match status" value="1"/>
</dbReference>
<evidence type="ECO:0000313" key="2">
    <source>
        <dbReference type="EMBL" id="OVA12680.1"/>
    </source>
</evidence>
<dbReference type="InterPro" id="IPR038595">
    <property type="entry name" value="LOR_sf"/>
</dbReference>
<name>A0A200QQF4_MACCD</name>
<dbReference type="Gene3D" id="2.40.160.200">
    <property type="entry name" value="LURP1-related"/>
    <property type="match status" value="2"/>
</dbReference>
<dbReference type="OrthoDB" id="97518at2759"/>
<comment type="caution">
    <text evidence="2">The sequence shown here is derived from an EMBL/GenBank/DDBJ whole genome shotgun (WGS) entry which is preliminary data.</text>
</comment>
<comment type="similarity">
    <text evidence="1">Belongs to the LOR family.</text>
</comment>
<dbReference type="InParanoid" id="A0A200QQF4"/>
<protein>
    <submittedName>
        <fullName evidence="2">LURP1-like domain</fullName>
    </submittedName>
</protein>
<dbReference type="Proteomes" id="UP000195402">
    <property type="component" value="Unassembled WGS sequence"/>
</dbReference>
<dbReference type="STRING" id="56857.A0A200QQF4"/>
<dbReference type="InterPro" id="IPR007612">
    <property type="entry name" value="LOR"/>
</dbReference>
<dbReference type="InterPro" id="IPR025659">
    <property type="entry name" value="Tubby-like_C"/>
</dbReference>
<evidence type="ECO:0000313" key="3">
    <source>
        <dbReference type="Proteomes" id="UP000195402"/>
    </source>
</evidence>
<dbReference type="EMBL" id="MVGT01001372">
    <property type="protein sequence ID" value="OVA12680.1"/>
    <property type="molecule type" value="Genomic_DNA"/>
</dbReference>
<sequence>MVAPINQQFCAPIPLKLTIVDHHHHANFIDVKDVNENIVFHIKDDENVCIHDRRFLLDANGDTLVTLQSKLRSVDEMWQVFKGSSKHAKDRLFIAKQQQSSSPVGSWLERSCTIFTGDSNMVIAQIHKKPKRGWEIDGMEYHANDMYMVTVYPNIDYAFIVALTGILHAIHGDNLKAPEIVNNVVGATGIVGGVLGLVTELLEE</sequence>
<reference evidence="2 3" key="1">
    <citation type="journal article" date="2017" name="Mol. Plant">
        <title>The Genome of Medicinal Plant Macleaya cordata Provides New Insights into Benzylisoquinoline Alkaloids Metabolism.</title>
        <authorList>
            <person name="Liu X."/>
            <person name="Liu Y."/>
            <person name="Huang P."/>
            <person name="Ma Y."/>
            <person name="Qing Z."/>
            <person name="Tang Q."/>
            <person name="Cao H."/>
            <person name="Cheng P."/>
            <person name="Zheng Y."/>
            <person name="Yuan Z."/>
            <person name="Zhou Y."/>
            <person name="Liu J."/>
            <person name="Tang Z."/>
            <person name="Zhuo Y."/>
            <person name="Zhang Y."/>
            <person name="Yu L."/>
            <person name="Huang J."/>
            <person name="Yang P."/>
            <person name="Peng Q."/>
            <person name="Zhang J."/>
            <person name="Jiang W."/>
            <person name="Zhang Z."/>
            <person name="Lin K."/>
            <person name="Ro D.K."/>
            <person name="Chen X."/>
            <person name="Xiong X."/>
            <person name="Shang Y."/>
            <person name="Huang S."/>
            <person name="Zeng J."/>
        </authorList>
    </citation>
    <scope>NUCLEOTIDE SEQUENCE [LARGE SCALE GENOMIC DNA]</scope>
    <source>
        <strain evidence="3">cv. BLH2017</strain>
        <tissue evidence="2">Root</tissue>
    </source>
</reference>
<dbReference type="PANTHER" id="PTHR31087:SF58">
    <property type="entry name" value="OS07G0230700 PROTEIN"/>
    <property type="match status" value="1"/>
</dbReference>
<evidence type="ECO:0000256" key="1">
    <source>
        <dbReference type="ARBA" id="ARBA00005437"/>
    </source>
</evidence>